<dbReference type="SUPFAM" id="SSF50465">
    <property type="entry name" value="EF-Tu/eEF-1alpha/eIF2-gamma C-terminal domain"/>
    <property type="match status" value="1"/>
</dbReference>
<protein>
    <recommendedName>
        <fullName evidence="9 13">Elongation factor Tu</fullName>
        <shortName evidence="13">EF-Tu</shortName>
        <ecNumber evidence="13">3.6.5.3</ecNumber>
    </recommendedName>
</protein>
<dbReference type="CDD" id="cd03697">
    <property type="entry name" value="EFTU_II"/>
    <property type="match status" value="1"/>
</dbReference>
<evidence type="ECO:0000259" key="14">
    <source>
        <dbReference type="PROSITE" id="PS51722"/>
    </source>
</evidence>
<dbReference type="Gene3D" id="3.40.50.300">
    <property type="entry name" value="P-loop containing nucleotide triphosphate hydrolases"/>
    <property type="match status" value="1"/>
</dbReference>
<sequence length="395" mass="42691">MAKAKFERNKPHCNIGTIGHVDHGKTSLTAAITKVLAETGGATFTAYDQIDKAPEERARGITISTAHVEYETANRHYAHVDCPGHADYVKNMITGAAQMDGAILVVSAADGPMPQTREHILLARQVGVPALVVFLNKMDLADPDLVELVEMEVRELLSSYQFPGDDIPIIKGSAVAALEDKTPEIGKQAVLELMAAVDSYIPQPERPKDMPFLMPIEDVFSISGRGTVVTGRVERGIVKVGEEVEIVGLKATVKTTVTGVEMFRKLLDSGEAGDNIGALLRGTKREDVERGQVLAKPGSITPHTGFKAEAYILTKEEGGRHTPFFTNYRPQFYFRTTDVTGIVKLPEGVEMVMPGDNVTMDVELIAPIAMDQGLRFAIREGGRTVGAGVVASIVK</sequence>
<evidence type="ECO:0000256" key="4">
    <source>
        <dbReference type="ARBA" id="ARBA00022768"/>
    </source>
</evidence>
<dbReference type="CDD" id="cd03707">
    <property type="entry name" value="EFTU_III"/>
    <property type="match status" value="1"/>
</dbReference>
<organism evidence="15">
    <name type="scientific">uncultured Craurococcus sp</name>
    <dbReference type="NCBI Taxonomy" id="1135998"/>
    <lineage>
        <taxon>Bacteria</taxon>
        <taxon>Pseudomonadati</taxon>
        <taxon>Pseudomonadota</taxon>
        <taxon>Alphaproteobacteria</taxon>
        <taxon>Acetobacterales</taxon>
        <taxon>Acetobacteraceae</taxon>
        <taxon>Craurococcus</taxon>
        <taxon>environmental samples</taxon>
    </lineage>
</organism>
<evidence type="ECO:0000256" key="9">
    <source>
        <dbReference type="ARBA" id="ARBA00029554"/>
    </source>
</evidence>
<dbReference type="EMBL" id="CADCTD010000151">
    <property type="protein sequence ID" value="CAA9275279.1"/>
    <property type="molecule type" value="Genomic_DNA"/>
</dbReference>
<evidence type="ECO:0000256" key="3">
    <source>
        <dbReference type="ARBA" id="ARBA00022741"/>
    </source>
</evidence>
<evidence type="ECO:0000256" key="7">
    <source>
        <dbReference type="ARBA" id="ARBA00022917"/>
    </source>
</evidence>
<dbReference type="EC" id="3.6.5.3" evidence="13"/>
<dbReference type="NCBIfam" id="TIGR00231">
    <property type="entry name" value="small_GTP"/>
    <property type="match status" value="1"/>
</dbReference>
<dbReference type="FunFam" id="2.40.30.10:FF:000001">
    <property type="entry name" value="Elongation factor Tu"/>
    <property type="match status" value="1"/>
</dbReference>
<dbReference type="InterPro" id="IPR050055">
    <property type="entry name" value="EF-Tu_GTPase"/>
</dbReference>
<dbReference type="SUPFAM" id="SSF50447">
    <property type="entry name" value="Translation proteins"/>
    <property type="match status" value="1"/>
</dbReference>
<dbReference type="NCBIfam" id="TIGR00485">
    <property type="entry name" value="EF-Tu"/>
    <property type="match status" value="1"/>
</dbReference>
<evidence type="ECO:0000256" key="8">
    <source>
        <dbReference type="ARBA" id="ARBA00023134"/>
    </source>
</evidence>
<dbReference type="HAMAP" id="MF_00118_B">
    <property type="entry name" value="EF_Tu_B"/>
    <property type="match status" value="1"/>
</dbReference>
<dbReference type="InterPro" id="IPR000795">
    <property type="entry name" value="T_Tr_GTP-bd_dom"/>
</dbReference>
<dbReference type="CDD" id="cd01884">
    <property type="entry name" value="EF_Tu"/>
    <property type="match status" value="1"/>
</dbReference>
<dbReference type="PROSITE" id="PS00301">
    <property type="entry name" value="G_TR_1"/>
    <property type="match status" value="1"/>
</dbReference>
<dbReference type="InterPro" id="IPR004161">
    <property type="entry name" value="EFTu-like_2"/>
</dbReference>
<dbReference type="GO" id="GO:0000287">
    <property type="term" value="F:magnesium ion binding"/>
    <property type="evidence" value="ECO:0007669"/>
    <property type="project" value="UniProtKB-UniRule"/>
</dbReference>
<feature type="binding site" evidence="13">
    <location>
        <begin position="136"/>
        <end position="139"/>
    </location>
    <ligand>
        <name>GTP</name>
        <dbReference type="ChEBI" id="CHEBI:37565"/>
    </ligand>
</feature>
<keyword evidence="8 13" id="KW-0342">GTP-binding</keyword>
<dbReference type="GO" id="GO:0005525">
    <property type="term" value="F:GTP binding"/>
    <property type="evidence" value="ECO:0007669"/>
    <property type="project" value="UniProtKB-UniRule"/>
</dbReference>
<dbReference type="FunFam" id="3.40.50.300:FF:000003">
    <property type="entry name" value="Elongation factor Tu"/>
    <property type="match status" value="1"/>
</dbReference>
<keyword evidence="4 13" id="KW-0251">Elongation factor</keyword>
<evidence type="ECO:0000256" key="12">
    <source>
        <dbReference type="ARBA" id="ARBA00064283"/>
    </source>
</evidence>
<feature type="binding site" evidence="13">
    <location>
        <position position="26"/>
    </location>
    <ligand>
        <name>Mg(2+)</name>
        <dbReference type="ChEBI" id="CHEBI:18420"/>
    </ligand>
</feature>
<feature type="binding site" evidence="13">
    <location>
        <begin position="19"/>
        <end position="26"/>
    </location>
    <ligand>
        <name>GTP</name>
        <dbReference type="ChEBI" id="CHEBI:37565"/>
    </ligand>
</feature>
<evidence type="ECO:0000256" key="2">
    <source>
        <dbReference type="ARBA" id="ARBA00022723"/>
    </source>
</evidence>
<dbReference type="PANTHER" id="PTHR43721">
    <property type="entry name" value="ELONGATION FACTOR TU-RELATED"/>
    <property type="match status" value="1"/>
</dbReference>
<dbReference type="GO" id="GO:0003924">
    <property type="term" value="F:GTPase activity"/>
    <property type="evidence" value="ECO:0007669"/>
    <property type="project" value="UniProtKB-UniRule"/>
</dbReference>
<dbReference type="NCBIfam" id="NF000766">
    <property type="entry name" value="PRK00049.1"/>
    <property type="match status" value="1"/>
</dbReference>
<reference evidence="15" key="1">
    <citation type="submission" date="2020-02" db="EMBL/GenBank/DDBJ databases">
        <authorList>
            <person name="Meier V. D."/>
        </authorList>
    </citation>
    <scope>NUCLEOTIDE SEQUENCE</scope>
    <source>
        <strain evidence="15">AVDCRST_MAG27</strain>
    </source>
</reference>
<dbReference type="InterPro" id="IPR027417">
    <property type="entry name" value="P-loop_NTPase"/>
</dbReference>
<dbReference type="PROSITE" id="PS51722">
    <property type="entry name" value="G_TR_2"/>
    <property type="match status" value="1"/>
</dbReference>
<gene>
    <name evidence="13" type="primary">tuf</name>
    <name evidence="15" type="ORF">AVDCRST_MAG27-3373</name>
</gene>
<dbReference type="InterPro" id="IPR031157">
    <property type="entry name" value="G_TR_CS"/>
</dbReference>
<dbReference type="InterPro" id="IPR041709">
    <property type="entry name" value="EF-Tu_GTP-bd"/>
</dbReference>
<dbReference type="Gene3D" id="2.40.30.10">
    <property type="entry name" value="Translation factors"/>
    <property type="match status" value="2"/>
</dbReference>
<keyword evidence="7 13" id="KW-0648">Protein biosynthesis</keyword>
<comment type="function">
    <text evidence="10">May play an important regulatory role in cell growth and in the bacterial response to nutrient deprivation.</text>
</comment>
<keyword evidence="2 13" id="KW-0479">Metal-binding</keyword>
<evidence type="ECO:0000256" key="5">
    <source>
        <dbReference type="ARBA" id="ARBA00022801"/>
    </source>
</evidence>
<comment type="similarity">
    <text evidence="1 13">Belongs to the TRAFAC class translation factor GTPase superfamily. Classic translation factor GTPase family. EF-Tu/EF-1A subfamily.</text>
</comment>
<dbReference type="PRINTS" id="PR00315">
    <property type="entry name" value="ELONGATNFCT"/>
</dbReference>
<dbReference type="NCBIfam" id="NF009373">
    <property type="entry name" value="PRK12736.1"/>
    <property type="match status" value="1"/>
</dbReference>
<dbReference type="InterPro" id="IPR005225">
    <property type="entry name" value="Small_GTP-bd"/>
</dbReference>
<evidence type="ECO:0000256" key="13">
    <source>
        <dbReference type="HAMAP-Rule" id="MF_00118"/>
    </source>
</evidence>
<dbReference type="InterPro" id="IPR033720">
    <property type="entry name" value="EFTU_2"/>
</dbReference>
<evidence type="ECO:0000313" key="15">
    <source>
        <dbReference type="EMBL" id="CAA9275279.1"/>
    </source>
</evidence>
<evidence type="ECO:0000256" key="11">
    <source>
        <dbReference type="ARBA" id="ARBA00063778"/>
    </source>
</evidence>
<dbReference type="PANTHER" id="PTHR43721:SF22">
    <property type="entry name" value="ELONGATION FACTOR TU, MITOCHONDRIAL"/>
    <property type="match status" value="1"/>
</dbReference>
<keyword evidence="6 13" id="KW-0460">Magnesium</keyword>
<dbReference type="Pfam" id="PF03143">
    <property type="entry name" value="GTP_EFTU_D3"/>
    <property type="match status" value="1"/>
</dbReference>
<comment type="function">
    <text evidence="13">GTP hydrolase that promotes the GTP-dependent binding of aminoacyl-tRNA to the A-site of ribosomes during protein biosynthesis.</text>
</comment>
<keyword evidence="3 13" id="KW-0547">Nucleotide-binding</keyword>
<comment type="catalytic activity">
    <reaction evidence="13">
        <text>GTP + H2O = GDP + phosphate + H(+)</text>
        <dbReference type="Rhea" id="RHEA:19669"/>
        <dbReference type="ChEBI" id="CHEBI:15377"/>
        <dbReference type="ChEBI" id="CHEBI:15378"/>
        <dbReference type="ChEBI" id="CHEBI:37565"/>
        <dbReference type="ChEBI" id="CHEBI:43474"/>
        <dbReference type="ChEBI" id="CHEBI:58189"/>
        <dbReference type="EC" id="3.6.5.3"/>
    </reaction>
</comment>
<keyword evidence="13" id="KW-0963">Cytoplasm</keyword>
<evidence type="ECO:0000256" key="6">
    <source>
        <dbReference type="ARBA" id="ARBA00022842"/>
    </source>
</evidence>
<proteinExistence type="inferred from homology"/>
<dbReference type="AlphaFoldDB" id="A0A6J4JB59"/>
<comment type="subcellular location">
    <subcellularLocation>
        <location evidence="13">Cytoplasm</location>
    </subcellularLocation>
</comment>
<feature type="domain" description="Tr-type G" evidence="14">
    <location>
        <begin position="10"/>
        <end position="205"/>
    </location>
</feature>
<dbReference type="GO" id="GO:0003746">
    <property type="term" value="F:translation elongation factor activity"/>
    <property type="evidence" value="ECO:0007669"/>
    <property type="project" value="UniProtKB-UniRule"/>
</dbReference>
<dbReference type="Pfam" id="PF03144">
    <property type="entry name" value="GTP_EFTU_D2"/>
    <property type="match status" value="1"/>
</dbReference>
<keyword evidence="5 13" id="KW-0378">Hydrolase</keyword>
<comment type="subunit">
    <text evidence="11">Monomer. Heterotetramer composed of two EF-Ts.EF-Tu dimer complexes.</text>
</comment>
<accession>A0A6J4JB59</accession>
<dbReference type="Pfam" id="PF00009">
    <property type="entry name" value="GTP_EFTU"/>
    <property type="match status" value="1"/>
</dbReference>
<dbReference type="NCBIfam" id="NF009372">
    <property type="entry name" value="PRK12735.1"/>
    <property type="match status" value="1"/>
</dbReference>
<dbReference type="GO" id="GO:0005829">
    <property type="term" value="C:cytosol"/>
    <property type="evidence" value="ECO:0007669"/>
    <property type="project" value="TreeGrafter"/>
</dbReference>
<name>A0A6J4JB59_9PROT</name>
<dbReference type="SUPFAM" id="SSF52540">
    <property type="entry name" value="P-loop containing nucleoside triphosphate hydrolases"/>
    <property type="match status" value="1"/>
</dbReference>
<evidence type="ECO:0000256" key="10">
    <source>
        <dbReference type="ARBA" id="ARBA00058140"/>
    </source>
</evidence>
<dbReference type="InterPro" id="IPR009000">
    <property type="entry name" value="Transl_B-barrel_sf"/>
</dbReference>
<dbReference type="InterPro" id="IPR009001">
    <property type="entry name" value="Transl_elong_EF1A/Init_IF2_C"/>
</dbReference>
<dbReference type="InterPro" id="IPR004160">
    <property type="entry name" value="Transl_elong_EFTu/EF1A_C"/>
</dbReference>
<feature type="binding site" evidence="13">
    <location>
        <begin position="81"/>
        <end position="85"/>
    </location>
    <ligand>
        <name>GTP</name>
        <dbReference type="ChEBI" id="CHEBI:37565"/>
    </ligand>
</feature>
<evidence type="ECO:0000256" key="1">
    <source>
        <dbReference type="ARBA" id="ARBA00007249"/>
    </source>
</evidence>
<dbReference type="InterPro" id="IPR004541">
    <property type="entry name" value="Transl_elong_EFTu/EF1A_bac/org"/>
</dbReference>
<comment type="subunit">
    <text evidence="12">(Microbial infection) Upon infection by bacteriophage Qbeta, part of the viral RNA-dependent RNA polymerase complex, the other subunits are the viral replicase catalytic subunit (AC P14647), host ribosomal protein S1 and EF-Ts.</text>
</comment>